<comment type="similarity">
    <text evidence="1">Belongs to the IMPDH/GMPR family.</text>
</comment>
<dbReference type="Gene3D" id="3.20.20.70">
    <property type="entry name" value="Aldolase class I"/>
    <property type="match status" value="1"/>
</dbReference>
<keyword evidence="4 8" id="KW-0129">CBS domain</keyword>
<evidence type="ECO:0000256" key="8">
    <source>
        <dbReference type="PROSITE-ProRule" id="PRU00703"/>
    </source>
</evidence>
<dbReference type="SMART" id="SM00116">
    <property type="entry name" value="CBS"/>
    <property type="match status" value="2"/>
</dbReference>
<dbReference type="SUPFAM" id="SSF51412">
    <property type="entry name" value="Inosine monophosphate dehydrogenase (IMPDH)"/>
    <property type="match status" value="1"/>
</dbReference>
<proteinExistence type="inferred from homology"/>
<dbReference type="InterPro" id="IPR005990">
    <property type="entry name" value="IMP_DH"/>
</dbReference>
<sequence>MAKLHPDLENKPRRRASSLQGREFWYKDITLIPNRLPDFERDEVDLTTNFTKRTVLKTPFVSSPMDTVTEAEMAILMALMGGIGVIHYNFTTINEQIEEVEKVKRFQAGFVFNPVVLSPQNTIKDVYNINEKYGFFSTPITEDGTLNSKLVGIVTRRDVRYRKDMDTRLKDVMTPREKLIMAKKLETVDKNDLNFANEILRKHNLDTLPIIDENDKVVALVTDSDIKKNEQFPLATKNENKQLRVFIAVESRLNLAQERIAKAILAGIDGIVIDASVVFKEQLEIAKWVKENFPNLEVVSGNVDSAEMVKKIIEGGFEYCDAIKVGMGPGAACITQEELGTGRAQASAVYDCAKEAKKLESKYGFMPIIADGGIKIPDEANQDVAKPGDITKALALGTQTVMMGGLLAGLDESPGKKEFDYEENRMVKKYRGMGSLEAMERRSAVRYAVDKTKIKIPEGKVIKVPYRGSGYDFIPQLIAGVKQSLQKQGFKNIKELQEEADIRPI</sequence>
<evidence type="ECO:0000256" key="6">
    <source>
        <dbReference type="PIRSR" id="PIRSR000130-3"/>
    </source>
</evidence>
<dbReference type="SMART" id="SM01240">
    <property type="entry name" value="IMPDH"/>
    <property type="match status" value="1"/>
</dbReference>
<dbReference type="InterPro" id="IPR000644">
    <property type="entry name" value="CBS_dom"/>
</dbReference>
<dbReference type="Pfam" id="PF00478">
    <property type="entry name" value="IMPDH"/>
    <property type="match status" value="1"/>
</dbReference>
<dbReference type="PANTHER" id="PTHR11911">
    <property type="entry name" value="INOSINE-5-MONOPHOSPHATE DEHYDROGENASE RELATED"/>
    <property type="match status" value="1"/>
</dbReference>
<feature type="active site" description="Proton acceptor" evidence="5">
    <location>
        <position position="446"/>
    </location>
</feature>
<keyword evidence="2" id="KW-0479">Metal-binding</keyword>
<dbReference type="GO" id="GO:0006183">
    <property type="term" value="P:GTP biosynthetic process"/>
    <property type="evidence" value="ECO:0007669"/>
    <property type="project" value="TreeGrafter"/>
</dbReference>
<evidence type="ECO:0000256" key="1">
    <source>
        <dbReference type="ARBA" id="ARBA00005502"/>
    </source>
</evidence>
<dbReference type="InterPro" id="IPR001093">
    <property type="entry name" value="IMP_DH_GMPRt"/>
</dbReference>
<evidence type="ECO:0000256" key="4">
    <source>
        <dbReference type="ARBA" id="ARBA00023122"/>
    </source>
</evidence>
<gene>
    <name evidence="10" type="ORF">COZ90_00150</name>
</gene>
<keyword evidence="7" id="KW-0630">Potassium</keyword>
<dbReference type="PANTHER" id="PTHR11911:SF111">
    <property type="entry name" value="INOSINE-5'-MONOPHOSPHATE DEHYDROGENASE"/>
    <property type="match status" value="1"/>
</dbReference>
<evidence type="ECO:0000313" key="11">
    <source>
        <dbReference type="Proteomes" id="UP000236840"/>
    </source>
</evidence>
<dbReference type="GO" id="GO:0046872">
    <property type="term" value="F:metal ion binding"/>
    <property type="evidence" value="ECO:0007669"/>
    <property type="project" value="UniProtKB-KW"/>
</dbReference>
<dbReference type="CDD" id="cd04601">
    <property type="entry name" value="CBS_pair_IMPDH"/>
    <property type="match status" value="1"/>
</dbReference>
<dbReference type="FunFam" id="3.20.20.70:FF:000424">
    <property type="entry name" value="Inosine-5'-monophosphate dehydrogenase 2"/>
    <property type="match status" value="1"/>
</dbReference>
<evidence type="ECO:0000256" key="2">
    <source>
        <dbReference type="ARBA" id="ARBA00022723"/>
    </source>
</evidence>
<evidence type="ECO:0000256" key="5">
    <source>
        <dbReference type="PIRSR" id="PIRSR000130-1"/>
    </source>
</evidence>
<keyword evidence="6" id="KW-0520">NAD</keyword>
<dbReference type="CDD" id="cd00381">
    <property type="entry name" value="IMPDH"/>
    <property type="match status" value="1"/>
</dbReference>
<feature type="binding site" description="in other chain" evidence="7">
    <location>
        <position position="330"/>
    </location>
    <ligand>
        <name>K(+)</name>
        <dbReference type="ChEBI" id="CHEBI:29103"/>
        <note>ligand shared between two tetrameric partners</note>
    </ligand>
</feature>
<name>A0A2H9N237_9BACT</name>
<feature type="binding site" evidence="6">
    <location>
        <begin position="326"/>
        <end position="328"/>
    </location>
    <ligand>
        <name>NAD(+)</name>
        <dbReference type="ChEBI" id="CHEBI:57540"/>
    </ligand>
</feature>
<evidence type="ECO:0000256" key="7">
    <source>
        <dbReference type="PIRSR" id="PIRSR000130-4"/>
    </source>
</evidence>
<protein>
    <submittedName>
        <fullName evidence="10">IMP dehydrogenase</fullName>
    </submittedName>
</protein>
<dbReference type="PROSITE" id="PS51371">
    <property type="entry name" value="CBS"/>
    <property type="match status" value="2"/>
</dbReference>
<dbReference type="EMBL" id="PFHJ01000004">
    <property type="protein sequence ID" value="PIW91627.1"/>
    <property type="molecule type" value="Genomic_DNA"/>
</dbReference>
<feature type="binding site" evidence="6">
    <location>
        <begin position="274"/>
        <end position="276"/>
    </location>
    <ligand>
        <name>NAD(+)</name>
        <dbReference type="ChEBI" id="CHEBI:57540"/>
    </ligand>
</feature>
<reference evidence="11" key="1">
    <citation type="submission" date="2017-09" db="EMBL/GenBank/DDBJ databases">
        <title>Depth-based differentiation of microbial function through sediment-hosted aquifers and enrichment of novel symbionts in the deep terrestrial subsurface.</title>
        <authorList>
            <person name="Probst A.J."/>
            <person name="Ladd B."/>
            <person name="Jarett J.K."/>
            <person name="Geller-Mcgrath D.E."/>
            <person name="Sieber C.M.K."/>
            <person name="Emerson J.B."/>
            <person name="Anantharaman K."/>
            <person name="Thomas B.C."/>
            <person name="Malmstrom R."/>
            <person name="Stieglmeier M."/>
            <person name="Klingl A."/>
            <person name="Woyke T."/>
            <person name="Ryan C.M."/>
            <person name="Banfield J.F."/>
        </authorList>
    </citation>
    <scope>NUCLEOTIDE SEQUENCE [LARGE SCALE GENOMIC DNA]</scope>
</reference>
<accession>A0A2H9N237</accession>
<dbReference type="SUPFAM" id="SSF54631">
    <property type="entry name" value="CBS-domain pair"/>
    <property type="match status" value="1"/>
</dbReference>
<feature type="binding site" description="in other chain" evidence="7">
    <location>
        <position position="328"/>
    </location>
    <ligand>
        <name>K(+)</name>
        <dbReference type="ChEBI" id="CHEBI:29103"/>
        <note>ligand shared between two tetrameric partners</note>
    </ligand>
</feature>
<evidence type="ECO:0000256" key="3">
    <source>
        <dbReference type="ARBA" id="ARBA00023002"/>
    </source>
</evidence>
<dbReference type="GO" id="GO:0003938">
    <property type="term" value="F:IMP dehydrogenase activity"/>
    <property type="evidence" value="ECO:0007669"/>
    <property type="project" value="InterPro"/>
</dbReference>
<evidence type="ECO:0000313" key="10">
    <source>
        <dbReference type="EMBL" id="PIW91627.1"/>
    </source>
</evidence>
<evidence type="ECO:0000259" key="9">
    <source>
        <dbReference type="PROSITE" id="PS51371"/>
    </source>
</evidence>
<feature type="active site" description="Thioimidate intermediate" evidence="5">
    <location>
        <position position="333"/>
    </location>
</feature>
<dbReference type="PIRSF" id="PIRSF000130">
    <property type="entry name" value="IMPDH"/>
    <property type="match status" value="1"/>
</dbReference>
<dbReference type="AlphaFoldDB" id="A0A2H9N237"/>
<feature type="binding site" description="in other chain" evidence="7">
    <location>
        <position position="333"/>
    </location>
    <ligand>
        <name>K(+)</name>
        <dbReference type="ChEBI" id="CHEBI:29103"/>
        <note>ligand shared between two tetrameric partners</note>
    </ligand>
</feature>
<dbReference type="InterPro" id="IPR046342">
    <property type="entry name" value="CBS_dom_sf"/>
</dbReference>
<dbReference type="Pfam" id="PF00571">
    <property type="entry name" value="CBS"/>
    <property type="match status" value="2"/>
</dbReference>
<dbReference type="InterPro" id="IPR013785">
    <property type="entry name" value="Aldolase_TIM"/>
</dbReference>
<feature type="domain" description="CBS" evidence="9">
    <location>
        <begin position="110"/>
        <end position="172"/>
    </location>
</feature>
<keyword evidence="3" id="KW-0560">Oxidoreductase</keyword>
<dbReference type="Proteomes" id="UP000236840">
    <property type="component" value="Unassembled WGS sequence"/>
</dbReference>
<organism evidence="10 11">
    <name type="scientific">Candidatus Nealsonbacteria bacterium CG_4_8_14_3_um_filter_37_36</name>
    <dbReference type="NCBI Taxonomy" id="1974688"/>
    <lineage>
        <taxon>Bacteria</taxon>
        <taxon>Candidatus Nealsoniibacteriota</taxon>
    </lineage>
</organism>
<feature type="domain" description="CBS" evidence="9">
    <location>
        <begin position="173"/>
        <end position="236"/>
    </location>
</feature>
<comment type="caution">
    <text evidence="10">The sequence shown here is derived from an EMBL/GenBank/DDBJ whole genome shotgun (WGS) entry which is preliminary data.</text>
</comment>